<gene>
    <name evidence="1" type="ORF">BDV95DRAFT_502440</name>
</gene>
<proteinExistence type="predicted"/>
<dbReference type="Proteomes" id="UP000481861">
    <property type="component" value="Unassembled WGS sequence"/>
</dbReference>
<evidence type="ECO:0000313" key="2">
    <source>
        <dbReference type="Proteomes" id="UP000481861"/>
    </source>
</evidence>
<comment type="caution">
    <text evidence="1">The sequence shown here is derived from an EMBL/GenBank/DDBJ whole genome shotgun (WGS) entry which is preliminary data.</text>
</comment>
<sequence>MGKDGLPASPRSEEEKEVQLLGSMISNLSWILFPPKEPYCMLGRHPKPPDASSQFCASLYSMGKGALRNLELGPEFGATKLQAMAKLLYSVEVEIGKLQLKDARK</sequence>
<protein>
    <submittedName>
        <fullName evidence="1">Uncharacterized protein</fullName>
    </submittedName>
</protein>
<accession>A0A7C8M445</accession>
<name>A0A7C8M445_9PLEO</name>
<dbReference type="EMBL" id="JAADJZ010000022">
    <property type="protein sequence ID" value="KAF2867699.1"/>
    <property type="molecule type" value="Genomic_DNA"/>
</dbReference>
<dbReference type="AlphaFoldDB" id="A0A7C8M445"/>
<dbReference type="OrthoDB" id="3692424at2759"/>
<keyword evidence="2" id="KW-1185">Reference proteome</keyword>
<evidence type="ECO:0000313" key="1">
    <source>
        <dbReference type="EMBL" id="KAF2867699.1"/>
    </source>
</evidence>
<reference evidence="1 2" key="1">
    <citation type="submission" date="2020-01" db="EMBL/GenBank/DDBJ databases">
        <authorList>
            <consortium name="DOE Joint Genome Institute"/>
            <person name="Haridas S."/>
            <person name="Albert R."/>
            <person name="Binder M."/>
            <person name="Bloem J."/>
            <person name="Labutti K."/>
            <person name="Salamov A."/>
            <person name="Andreopoulos B."/>
            <person name="Baker S.E."/>
            <person name="Barry K."/>
            <person name="Bills G."/>
            <person name="Bluhm B.H."/>
            <person name="Cannon C."/>
            <person name="Castanera R."/>
            <person name="Culley D.E."/>
            <person name="Daum C."/>
            <person name="Ezra D."/>
            <person name="Gonzalez J.B."/>
            <person name="Henrissat B."/>
            <person name="Kuo A."/>
            <person name="Liang C."/>
            <person name="Lipzen A."/>
            <person name="Lutzoni F."/>
            <person name="Magnuson J."/>
            <person name="Mondo S."/>
            <person name="Nolan M."/>
            <person name="Ohm R."/>
            <person name="Pangilinan J."/>
            <person name="Park H.-J.H."/>
            <person name="Ramirez L."/>
            <person name="Alfaro M."/>
            <person name="Sun H."/>
            <person name="Tritt A."/>
            <person name="Yoshinaga Y."/>
            <person name="Zwiers L.-H.L."/>
            <person name="Turgeon B.G."/>
            <person name="Goodwin S.B."/>
            <person name="Spatafora J.W."/>
            <person name="Crous P.W."/>
            <person name="Grigoriev I.V."/>
        </authorList>
    </citation>
    <scope>NUCLEOTIDE SEQUENCE [LARGE SCALE GENOMIC DNA]</scope>
    <source>
        <strain evidence="1 2">CBS 611.86</strain>
    </source>
</reference>
<organism evidence="1 2">
    <name type="scientific">Massariosphaeria phaeospora</name>
    <dbReference type="NCBI Taxonomy" id="100035"/>
    <lineage>
        <taxon>Eukaryota</taxon>
        <taxon>Fungi</taxon>
        <taxon>Dikarya</taxon>
        <taxon>Ascomycota</taxon>
        <taxon>Pezizomycotina</taxon>
        <taxon>Dothideomycetes</taxon>
        <taxon>Pleosporomycetidae</taxon>
        <taxon>Pleosporales</taxon>
        <taxon>Pleosporales incertae sedis</taxon>
        <taxon>Massariosphaeria</taxon>
    </lineage>
</organism>